<proteinExistence type="predicted"/>
<sequence>MCGADRCKSGINCRANNTGAIGTSWLSRNFPSLLLFPSRSPTKTSAACLGNTGQSDGDRDKDKSYKHAGLCCPSPPKRMKLCDDVREDGLGQSGGILLAECLPKPRAADSTAASVSPGGGVLESIAALSRKRKNSTVFRDLNAVAPNSF</sequence>
<feature type="region of interest" description="Disordered" evidence="1">
    <location>
        <begin position="41"/>
        <end position="65"/>
    </location>
</feature>
<feature type="compositionally biased region" description="Basic and acidic residues" evidence="1">
    <location>
        <begin position="56"/>
        <end position="65"/>
    </location>
</feature>
<protein>
    <submittedName>
        <fullName evidence="2">Uncharacterized protein</fullName>
    </submittedName>
</protein>
<evidence type="ECO:0000313" key="2">
    <source>
        <dbReference type="EMBL" id="PAA70052.1"/>
    </source>
</evidence>
<name>A0A267FAM2_9PLAT</name>
<gene>
    <name evidence="2" type="ORF">BOX15_Mlig021282g3</name>
</gene>
<feature type="compositionally biased region" description="Polar residues" evidence="1">
    <location>
        <begin position="41"/>
        <end position="55"/>
    </location>
</feature>
<comment type="caution">
    <text evidence="2">The sequence shown here is derived from an EMBL/GenBank/DDBJ whole genome shotgun (WGS) entry which is preliminary data.</text>
</comment>
<dbReference type="AlphaFoldDB" id="A0A267FAM2"/>
<dbReference type="EMBL" id="NIVC01001269">
    <property type="protein sequence ID" value="PAA70052.1"/>
    <property type="molecule type" value="Genomic_DNA"/>
</dbReference>
<evidence type="ECO:0000313" key="3">
    <source>
        <dbReference type="Proteomes" id="UP000215902"/>
    </source>
</evidence>
<evidence type="ECO:0000256" key="1">
    <source>
        <dbReference type="SAM" id="MobiDB-lite"/>
    </source>
</evidence>
<accession>A0A267FAM2</accession>
<reference evidence="2 3" key="1">
    <citation type="submission" date="2017-06" db="EMBL/GenBank/DDBJ databases">
        <title>A platform for efficient transgenesis in Macrostomum lignano, a flatworm model organism for stem cell research.</title>
        <authorList>
            <person name="Berezikov E."/>
        </authorList>
    </citation>
    <scope>NUCLEOTIDE SEQUENCE [LARGE SCALE GENOMIC DNA]</scope>
    <source>
        <strain evidence="2">DV1</strain>
        <tissue evidence="2">Whole organism</tissue>
    </source>
</reference>
<keyword evidence="3" id="KW-1185">Reference proteome</keyword>
<dbReference type="Proteomes" id="UP000215902">
    <property type="component" value="Unassembled WGS sequence"/>
</dbReference>
<organism evidence="2 3">
    <name type="scientific">Macrostomum lignano</name>
    <dbReference type="NCBI Taxonomy" id="282301"/>
    <lineage>
        <taxon>Eukaryota</taxon>
        <taxon>Metazoa</taxon>
        <taxon>Spiralia</taxon>
        <taxon>Lophotrochozoa</taxon>
        <taxon>Platyhelminthes</taxon>
        <taxon>Rhabditophora</taxon>
        <taxon>Macrostomorpha</taxon>
        <taxon>Macrostomida</taxon>
        <taxon>Macrostomidae</taxon>
        <taxon>Macrostomum</taxon>
    </lineage>
</organism>